<dbReference type="GO" id="GO:0030659">
    <property type="term" value="C:cytoplasmic vesicle membrane"/>
    <property type="evidence" value="ECO:0007669"/>
    <property type="project" value="UniProtKB-ARBA"/>
</dbReference>
<reference evidence="22" key="1">
    <citation type="submission" date="2017-06" db="EMBL/GenBank/DDBJ databases">
        <authorList>
            <person name="Varghese N."/>
            <person name="Submissions S."/>
        </authorList>
    </citation>
    <scope>NUCLEOTIDE SEQUENCE [LARGE SCALE GENOMIC DNA]</scope>
    <source>
        <strain evidence="22">DSM 15668</strain>
    </source>
</reference>
<dbReference type="CDD" id="cd00775">
    <property type="entry name" value="LysRS_core"/>
    <property type="match status" value="1"/>
</dbReference>
<comment type="subunit">
    <text evidence="4 17">Homodimer.</text>
</comment>
<evidence type="ECO:0000256" key="2">
    <source>
        <dbReference type="ARBA" id="ARBA00004496"/>
    </source>
</evidence>
<dbReference type="NCBIfam" id="TIGR00499">
    <property type="entry name" value="lysS_bact"/>
    <property type="match status" value="1"/>
</dbReference>
<dbReference type="SUPFAM" id="SSF55681">
    <property type="entry name" value="Class II aaRS and biotin synthetases"/>
    <property type="match status" value="1"/>
</dbReference>
<dbReference type="InterPro" id="IPR044136">
    <property type="entry name" value="Lys-tRNA-ligase_II_N"/>
</dbReference>
<dbReference type="InterPro" id="IPR045864">
    <property type="entry name" value="aa-tRNA-synth_II/BPL/LPL"/>
</dbReference>
<accession>A0A238Z7A5</accession>
<dbReference type="Pfam" id="PF00152">
    <property type="entry name" value="tRNA-synt_2"/>
    <property type="match status" value="1"/>
</dbReference>
<evidence type="ECO:0000259" key="19">
    <source>
        <dbReference type="PROSITE" id="PS50862"/>
    </source>
</evidence>
<dbReference type="SUPFAM" id="SSF50249">
    <property type="entry name" value="Nucleic acid-binding proteins"/>
    <property type="match status" value="1"/>
</dbReference>
<dbReference type="GO" id="GO:0005524">
    <property type="term" value="F:ATP binding"/>
    <property type="evidence" value="ECO:0007669"/>
    <property type="project" value="UniProtKB-UniRule"/>
</dbReference>
<dbReference type="Gene3D" id="2.40.50.140">
    <property type="entry name" value="Nucleic acid-binding proteins"/>
    <property type="match status" value="1"/>
</dbReference>
<keyword evidence="6 17" id="KW-0963">Cytoplasm</keyword>
<dbReference type="GO" id="GO:0006430">
    <property type="term" value="P:lysyl-tRNA aminoacylation"/>
    <property type="evidence" value="ECO:0007669"/>
    <property type="project" value="UniProtKB-UniRule"/>
</dbReference>
<dbReference type="Gene3D" id="3.30.930.10">
    <property type="entry name" value="Bira Bifunctional Protein, Domain 2"/>
    <property type="match status" value="1"/>
</dbReference>
<feature type="binding site" evidence="17">
    <location>
        <position position="418"/>
    </location>
    <ligand>
        <name>Mg(2+)</name>
        <dbReference type="ChEBI" id="CHEBI:18420"/>
        <label>1</label>
    </ligand>
</feature>
<evidence type="ECO:0000256" key="9">
    <source>
        <dbReference type="ARBA" id="ARBA00022741"/>
    </source>
</evidence>
<dbReference type="RefSeq" id="WP_089323138.1">
    <property type="nucleotide sequence ID" value="NZ_FZOB01000007.1"/>
</dbReference>
<evidence type="ECO:0000256" key="7">
    <source>
        <dbReference type="ARBA" id="ARBA00022598"/>
    </source>
</evidence>
<evidence type="ECO:0000256" key="6">
    <source>
        <dbReference type="ARBA" id="ARBA00022490"/>
    </source>
</evidence>
<evidence type="ECO:0000256" key="16">
    <source>
        <dbReference type="ARBA" id="ARBA00048573"/>
    </source>
</evidence>
<dbReference type="PANTHER" id="PTHR42918:SF15">
    <property type="entry name" value="LYSINE--TRNA LIGASE, CHLOROPLASTIC_MITOCHONDRIAL"/>
    <property type="match status" value="1"/>
</dbReference>
<keyword evidence="9 17" id="KW-0547">Nucleotide-binding</keyword>
<keyword evidence="15 17" id="KW-0030">Aminoacyl-tRNA synthetase</keyword>
<dbReference type="Proteomes" id="UP000198405">
    <property type="component" value="Unassembled WGS sequence"/>
</dbReference>
<keyword evidence="7 17" id="KW-0436">Ligase</keyword>
<evidence type="ECO:0000256" key="17">
    <source>
        <dbReference type="HAMAP-Rule" id="MF_00252"/>
    </source>
</evidence>
<dbReference type="GO" id="GO:0015031">
    <property type="term" value="P:protein transport"/>
    <property type="evidence" value="ECO:0007669"/>
    <property type="project" value="UniProtKB-KW"/>
</dbReference>
<keyword evidence="10" id="KW-0967">Endosome</keyword>
<dbReference type="GO" id="GO:0098588">
    <property type="term" value="C:bounding membrane of organelle"/>
    <property type="evidence" value="ECO:0007669"/>
    <property type="project" value="UniProtKB-ARBA"/>
</dbReference>
<proteinExistence type="inferred from homology"/>
<evidence type="ECO:0000256" key="10">
    <source>
        <dbReference type="ARBA" id="ARBA00022753"/>
    </source>
</evidence>
<dbReference type="InterPro" id="IPR004365">
    <property type="entry name" value="NA-bd_OB_tRNA"/>
</dbReference>
<organism evidence="21 22">
    <name type="scientific">Desulfurobacterium atlanticum</name>
    <dbReference type="NCBI Taxonomy" id="240169"/>
    <lineage>
        <taxon>Bacteria</taxon>
        <taxon>Pseudomonadati</taxon>
        <taxon>Aquificota</taxon>
        <taxon>Aquificia</taxon>
        <taxon>Desulfurobacteriales</taxon>
        <taxon>Desulfurobacteriaceae</taxon>
        <taxon>Desulfurobacterium</taxon>
    </lineage>
</organism>
<comment type="catalytic activity">
    <reaction evidence="16 17 18">
        <text>tRNA(Lys) + L-lysine + ATP = L-lysyl-tRNA(Lys) + AMP + diphosphate</text>
        <dbReference type="Rhea" id="RHEA:20792"/>
        <dbReference type="Rhea" id="RHEA-COMP:9696"/>
        <dbReference type="Rhea" id="RHEA-COMP:9697"/>
        <dbReference type="ChEBI" id="CHEBI:30616"/>
        <dbReference type="ChEBI" id="CHEBI:32551"/>
        <dbReference type="ChEBI" id="CHEBI:33019"/>
        <dbReference type="ChEBI" id="CHEBI:78442"/>
        <dbReference type="ChEBI" id="CHEBI:78529"/>
        <dbReference type="ChEBI" id="CHEBI:456215"/>
        <dbReference type="EC" id="6.1.1.6"/>
    </reaction>
</comment>
<dbReference type="GO" id="GO:0004824">
    <property type="term" value="F:lysine-tRNA ligase activity"/>
    <property type="evidence" value="ECO:0007669"/>
    <property type="project" value="UniProtKB-UniRule"/>
</dbReference>
<feature type="domain" description="Aminoacyl-transfer RNA synthetases class-II family profile" evidence="19">
    <location>
        <begin position="178"/>
        <end position="499"/>
    </location>
</feature>
<dbReference type="CDD" id="cd04322">
    <property type="entry name" value="LysRS_N"/>
    <property type="match status" value="1"/>
</dbReference>
<evidence type="ECO:0000256" key="11">
    <source>
        <dbReference type="ARBA" id="ARBA00022840"/>
    </source>
</evidence>
<dbReference type="InterPro" id="IPR012340">
    <property type="entry name" value="NA-bd_OB-fold"/>
</dbReference>
<dbReference type="EMBL" id="FZOB01000007">
    <property type="protein sequence ID" value="SNR79267.1"/>
    <property type="molecule type" value="Genomic_DNA"/>
</dbReference>
<keyword evidence="13 17" id="KW-0648">Protein biosynthesis</keyword>
<dbReference type="PIRSF" id="PIRSF039101">
    <property type="entry name" value="LysRS2"/>
    <property type="match status" value="1"/>
</dbReference>
<protein>
    <recommendedName>
        <fullName evidence="17">Lysine--tRNA ligase</fullName>
        <ecNumber evidence="17">6.1.1.6</ecNumber>
    </recommendedName>
    <alternativeName>
        <fullName evidence="17">Lysyl-tRNA synthetase</fullName>
        <shortName evidence="17">LysRS</shortName>
    </alternativeName>
</protein>
<evidence type="ECO:0000313" key="22">
    <source>
        <dbReference type="Proteomes" id="UP000198405"/>
    </source>
</evidence>
<dbReference type="InterPro" id="IPR009851">
    <property type="entry name" value="Mod_r"/>
</dbReference>
<sequence length="507" mass="59365">MAEKSIIEIRKEKAEKWKEEGFNPYAYRYETNTTIGKLIKKFGKTKTEEEREKEILPEEEFSIAGRIVSMRIMGKAAFFHIQDSTGKIQCYIRRDDVGAEFYNRVFKKLIDIGDIVGVKGKLFRTRTGELTIEVKELIPLTKSLRPLPEKWHGLKDVEKRYRQRYLDLIVNPEVREIFKTRSKLIQKIRDFLNSKGFIEVETPILQTVASGAAAKPFITHYNALDIDVYLRIAPELYLKRLIVGGLDRVYEIGRNFRNEGISTRHNPEFTMLEWYMAYADYYDLMEMTEELFEYLLDEIKGKGVRELEYQGQKLSFKRPWKRISFIGELSKRTGLTEEELLHDEEKVLEAARKFGVEKPEKLSHFKRVQELFEILVEPELVQPTFVIDFPKAISPLAKEKRDNPELVERFELFICGQEIANAYSELNNPEEQAKRFMQQLQEKAKGDDEAMAYDEDFVRALEYGMPPTAGEGIGIDRLTMLFTDKDSIREVLLFPQLKPEKKEENNE</sequence>
<evidence type="ECO:0000256" key="3">
    <source>
        <dbReference type="ARBA" id="ARBA00008226"/>
    </source>
</evidence>
<dbReference type="InterPro" id="IPR004364">
    <property type="entry name" value="Aa-tRNA-synt_II"/>
</dbReference>
<dbReference type="PANTHER" id="PTHR42918">
    <property type="entry name" value="LYSYL-TRNA SYNTHETASE"/>
    <property type="match status" value="1"/>
</dbReference>
<evidence type="ECO:0000256" key="12">
    <source>
        <dbReference type="ARBA" id="ARBA00022842"/>
    </source>
</evidence>
<evidence type="ECO:0000256" key="13">
    <source>
        <dbReference type="ARBA" id="ARBA00022917"/>
    </source>
</evidence>
<dbReference type="InterPro" id="IPR034762">
    <property type="entry name" value="Lys-tRNA-ligase_II_bac/euk"/>
</dbReference>
<keyword evidence="5" id="KW-0813">Transport</keyword>
<evidence type="ECO:0000259" key="20">
    <source>
        <dbReference type="PROSITE" id="PS51314"/>
    </source>
</evidence>
<evidence type="ECO:0000256" key="4">
    <source>
        <dbReference type="ARBA" id="ARBA00011738"/>
    </source>
</evidence>
<dbReference type="GO" id="GO:0005829">
    <property type="term" value="C:cytosol"/>
    <property type="evidence" value="ECO:0007669"/>
    <property type="project" value="TreeGrafter"/>
</dbReference>
<keyword evidence="11 17" id="KW-0067">ATP-binding</keyword>
<dbReference type="OrthoDB" id="9802326at2"/>
<dbReference type="GO" id="GO:0000287">
    <property type="term" value="F:magnesium ion binding"/>
    <property type="evidence" value="ECO:0007669"/>
    <property type="project" value="UniProtKB-UniRule"/>
</dbReference>
<dbReference type="PRINTS" id="PR00982">
    <property type="entry name" value="TRNASYNTHLYS"/>
</dbReference>
<dbReference type="InterPro" id="IPR002313">
    <property type="entry name" value="Lys-tRNA-ligase_II"/>
</dbReference>
<feature type="domain" description="VPS37 C-terminal" evidence="20">
    <location>
        <begin position="1"/>
        <end position="31"/>
    </location>
</feature>
<keyword evidence="22" id="KW-1185">Reference proteome</keyword>
<dbReference type="GO" id="GO:0098796">
    <property type="term" value="C:membrane protein complex"/>
    <property type="evidence" value="ECO:0007669"/>
    <property type="project" value="UniProtKB-ARBA"/>
</dbReference>
<dbReference type="PROSITE" id="PS51314">
    <property type="entry name" value="VPS37_C"/>
    <property type="match status" value="1"/>
</dbReference>
<feature type="binding site" evidence="17">
    <location>
        <position position="411"/>
    </location>
    <ligand>
        <name>Mg(2+)</name>
        <dbReference type="ChEBI" id="CHEBI:18420"/>
        <label>1</label>
    </ligand>
</feature>
<evidence type="ECO:0000256" key="5">
    <source>
        <dbReference type="ARBA" id="ARBA00022448"/>
    </source>
</evidence>
<evidence type="ECO:0000256" key="8">
    <source>
        <dbReference type="ARBA" id="ARBA00022723"/>
    </source>
</evidence>
<dbReference type="NCBIfam" id="NF001756">
    <property type="entry name" value="PRK00484.1"/>
    <property type="match status" value="1"/>
</dbReference>
<dbReference type="AlphaFoldDB" id="A0A238Z7A5"/>
<dbReference type="InterPro" id="IPR018149">
    <property type="entry name" value="Lys-tRNA-synth_II_C"/>
</dbReference>
<gene>
    <name evidence="17" type="primary">lysS</name>
    <name evidence="21" type="ORF">SAMN06265340_10711</name>
</gene>
<evidence type="ECO:0000256" key="1">
    <source>
        <dbReference type="ARBA" id="ARBA00004177"/>
    </source>
</evidence>
<name>A0A238Z7A5_9BACT</name>
<keyword evidence="12 17" id="KW-0460">Magnesium</keyword>
<dbReference type="GO" id="GO:0000049">
    <property type="term" value="F:tRNA binding"/>
    <property type="evidence" value="ECO:0007669"/>
    <property type="project" value="TreeGrafter"/>
</dbReference>
<evidence type="ECO:0000256" key="14">
    <source>
        <dbReference type="ARBA" id="ARBA00022927"/>
    </source>
</evidence>
<comment type="similarity">
    <text evidence="3 17">Belongs to the class-II aminoacyl-tRNA synthetase family.</text>
</comment>
<dbReference type="EC" id="6.1.1.6" evidence="17"/>
<dbReference type="PROSITE" id="PS50862">
    <property type="entry name" value="AA_TRNA_LIGASE_II"/>
    <property type="match status" value="1"/>
</dbReference>
<dbReference type="InterPro" id="IPR006195">
    <property type="entry name" value="aa-tRNA-synth_II"/>
</dbReference>
<keyword evidence="14" id="KW-0653">Protein transport</keyword>
<comment type="cofactor">
    <cofactor evidence="17 18">
        <name>Mg(2+)</name>
        <dbReference type="ChEBI" id="CHEBI:18420"/>
    </cofactor>
    <text evidence="17 18">Binds 3 Mg(2+) ions per subunit.</text>
</comment>
<keyword evidence="8 17" id="KW-0479">Metal-binding</keyword>
<feature type="binding site" evidence="17">
    <location>
        <position position="418"/>
    </location>
    <ligand>
        <name>Mg(2+)</name>
        <dbReference type="ChEBI" id="CHEBI:18420"/>
        <label>2</label>
    </ligand>
</feature>
<evidence type="ECO:0000256" key="15">
    <source>
        <dbReference type="ARBA" id="ARBA00023146"/>
    </source>
</evidence>
<comment type="subcellular location">
    <subcellularLocation>
        <location evidence="2 17">Cytoplasm</location>
    </subcellularLocation>
    <subcellularLocation>
        <location evidence="1">Endosome</location>
    </subcellularLocation>
</comment>
<evidence type="ECO:0000256" key="18">
    <source>
        <dbReference type="RuleBase" id="RU000336"/>
    </source>
</evidence>
<evidence type="ECO:0000313" key="21">
    <source>
        <dbReference type="EMBL" id="SNR79267.1"/>
    </source>
</evidence>
<dbReference type="Pfam" id="PF01336">
    <property type="entry name" value="tRNA_anti-codon"/>
    <property type="match status" value="1"/>
</dbReference>
<dbReference type="FunFam" id="3.30.930.10:FF:000238">
    <property type="entry name" value="Lysine--tRNA ligase"/>
    <property type="match status" value="1"/>
</dbReference>
<dbReference type="FunFam" id="2.40.50.140:FF:000024">
    <property type="entry name" value="Lysine--tRNA ligase"/>
    <property type="match status" value="1"/>
</dbReference>
<dbReference type="HAMAP" id="MF_00252">
    <property type="entry name" value="Lys_tRNA_synth_class2"/>
    <property type="match status" value="1"/>
</dbReference>